<sequence length="119" mass="12816">MCQCRSRGIAVARRTEGDNVTPIELVIIVGMAIATWATRVGGLFASYGISRAGGFTERFMKNLPAGLLAALIGPKLADGNVEIWLAAAVTIVFVWKFRNTLAGVFAGTLACALLRWYLR</sequence>
<feature type="transmembrane region" description="Helical" evidence="1">
    <location>
        <begin position="101"/>
        <end position="118"/>
    </location>
</feature>
<dbReference type="OrthoDB" id="8020840at2"/>
<proteinExistence type="predicted"/>
<dbReference type="InterPro" id="IPR008407">
    <property type="entry name" value="Brnchd-chn_aa_trnsp_AzlD"/>
</dbReference>
<dbReference type="EMBL" id="VZOJ01000005">
    <property type="protein sequence ID" value="KAB0644182.1"/>
    <property type="molecule type" value="Genomic_DNA"/>
</dbReference>
<reference evidence="2 3" key="1">
    <citation type="submission" date="2019-09" db="EMBL/GenBank/DDBJ databases">
        <title>Draft genome sequences of 48 bacterial type strains from the CCUG.</title>
        <authorList>
            <person name="Tunovic T."/>
            <person name="Pineiro-Iglesias B."/>
            <person name="Unosson C."/>
            <person name="Inganas E."/>
            <person name="Ohlen M."/>
            <person name="Cardew S."/>
            <person name="Jensie-Markopoulos S."/>
            <person name="Salva-Serra F."/>
            <person name="Jaen-Luchoro D."/>
            <person name="Karlsson R."/>
            <person name="Svensson-Stadler L."/>
            <person name="Chun J."/>
            <person name="Moore E."/>
        </authorList>
    </citation>
    <scope>NUCLEOTIDE SEQUENCE [LARGE SCALE GENOMIC DNA]</scope>
    <source>
        <strain evidence="2 3">CCUG 54555</strain>
    </source>
</reference>
<keyword evidence="3" id="KW-1185">Reference proteome</keyword>
<accession>A0A6H9TVF2</accession>
<comment type="caution">
    <text evidence="2">The sequence shown here is derived from an EMBL/GenBank/DDBJ whole genome shotgun (WGS) entry which is preliminary data.</text>
</comment>
<organism evidence="2 3">
    <name type="scientific">Burkholderia latens</name>
    <dbReference type="NCBI Taxonomy" id="488446"/>
    <lineage>
        <taxon>Bacteria</taxon>
        <taxon>Pseudomonadati</taxon>
        <taxon>Pseudomonadota</taxon>
        <taxon>Betaproteobacteria</taxon>
        <taxon>Burkholderiales</taxon>
        <taxon>Burkholderiaceae</taxon>
        <taxon>Burkholderia</taxon>
        <taxon>Burkholderia cepacia complex</taxon>
    </lineage>
</organism>
<evidence type="ECO:0000256" key="1">
    <source>
        <dbReference type="SAM" id="Phobius"/>
    </source>
</evidence>
<evidence type="ECO:0000313" key="2">
    <source>
        <dbReference type="EMBL" id="KAB0644182.1"/>
    </source>
</evidence>
<keyword evidence="1" id="KW-0812">Transmembrane</keyword>
<dbReference type="Pfam" id="PF05437">
    <property type="entry name" value="AzlD"/>
    <property type="match status" value="1"/>
</dbReference>
<dbReference type="AlphaFoldDB" id="A0A6H9TVF2"/>
<gene>
    <name evidence="2" type="ORF">F7R21_04090</name>
</gene>
<protein>
    <submittedName>
        <fullName evidence="2">AzlD domain-containing protein</fullName>
    </submittedName>
</protein>
<keyword evidence="1" id="KW-0472">Membrane</keyword>
<dbReference type="Proteomes" id="UP000430232">
    <property type="component" value="Unassembled WGS sequence"/>
</dbReference>
<evidence type="ECO:0000313" key="3">
    <source>
        <dbReference type="Proteomes" id="UP000430232"/>
    </source>
</evidence>
<name>A0A6H9TVF2_9BURK</name>
<feature type="transmembrane region" description="Helical" evidence="1">
    <location>
        <begin position="25"/>
        <end position="47"/>
    </location>
</feature>
<keyword evidence="1" id="KW-1133">Transmembrane helix</keyword>